<protein>
    <submittedName>
        <fullName evidence="1">Uncharacterized protein</fullName>
    </submittedName>
</protein>
<evidence type="ECO:0000313" key="1">
    <source>
        <dbReference type="EMBL" id="KAK3762539.1"/>
    </source>
</evidence>
<reference evidence="1" key="1">
    <citation type="journal article" date="2023" name="G3 (Bethesda)">
        <title>A reference genome for the long-term kleptoplast-retaining sea slug Elysia crispata morphotype clarki.</title>
        <authorList>
            <person name="Eastman K.E."/>
            <person name="Pendleton A.L."/>
            <person name="Shaikh M.A."/>
            <person name="Suttiyut T."/>
            <person name="Ogas R."/>
            <person name="Tomko P."/>
            <person name="Gavelis G."/>
            <person name="Widhalm J.R."/>
            <person name="Wisecaver J.H."/>
        </authorList>
    </citation>
    <scope>NUCLEOTIDE SEQUENCE</scope>
    <source>
        <strain evidence="1">ECLA1</strain>
    </source>
</reference>
<dbReference type="EMBL" id="JAWDGP010004696">
    <property type="protein sequence ID" value="KAK3762539.1"/>
    <property type="molecule type" value="Genomic_DNA"/>
</dbReference>
<dbReference type="AlphaFoldDB" id="A0AAE1D9J8"/>
<gene>
    <name evidence="1" type="ORF">RRG08_006963</name>
</gene>
<name>A0AAE1D9J8_9GAST</name>
<organism evidence="1 2">
    <name type="scientific">Elysia crispata</name>
    <name type="common">lettuce slug</name>
    <dbReference type="NCBI Taxonomy" id="231223"/>
    <lineage>
        <taxon>Eukaryota</taxon>
        <taxon>Metazoa</taxon>
        <taxon>Spiralia</taxon>
        <taxon>Lophotrochozoa</taxon>
        <taxon>Mollusca</taxon>
        <taxon>Gastropoda</taxon>
        <taxon>Heterobranchia</taxon>
        <taxon>Euthyneura</taxon>
        <taxon>Panpulmonata</taxon>
        <taxon>Sacoglossa</taxon>
        <taxon>Placobranchoidea</taxon>
        <taxon>Plakobranchidae</taxon>
        <taxon>Elysia</taxon>
    </lineage>
</organism>
<comment type="caution">
    <text evidence="1">The sequence shown here is derived from an EMBL/GenBank/DDBJ whole genome shotgun (WGS) entry which is preliminary data.</text>
</comment>
<sequence length="68" mass="7637">MWLLIRQPPTKTTIVIIRTVLAAINPCQNLTQHQARPTQTKPDKNNQINGQLVNFSLEAPATQGLVKY</sequence>
<dbReference type="Proteomes" id="UP001283361">
    <property type="component" value="Unassembled WGS sequence"/>
</dbReference>
<keyword evidence="2" id="KW-1185">Reference proteome</keyword>
<accession>A0AAE1D9J8</accession>
<proteinExistence type="predicted"/>
<evidence type="ECO:0000313" key="2">
    <source>
        <dbReference type="Proteomes" id="UP001283361"/>
    </source>
</evidence>